<evidence type="ECO:0000313" key="4">
    <source>
        <dbReference type="Proteomes" id="UP001158576"/>
    </source>
</evidence>
<feature type="region of interest" description="Disordered" evidence="1">
    <location>
        <begin position="840"/>
        <end position="904"/>
    </location>
</feature>
<protein>
    <submittedName>
        <fullName evidence="3">Oidioi.mRNA.OKI2018_I69.PAR.g12031.t1.cds</fullName>
    </submittedName>
</protein>
<dbReference type="Proteomes" id="UP001158576">
    <property type="component" value="Chromosome PAR"/>
</dbReference>
<reference evidence="3 4" key="1">
    <citation type="submission" date="2021-04" db="EMBL/GenBank/DDBJ databases">
        <authorList>
            <person name="Bliznina A."/>
        </authorList>
    </citation>
    <scope>NUCLEOTIDE SEQUENCE [LARGE SCALE GENOMIC DNA]</scope>
</reference>
<feature type="transmembrane region" description="Helical" evidence="2">
    <location>
        <begin position="937"/>
        <end position="962"/>
    </location>
</feature>
<name>A0ABN7RYF9_OIKDI</name>
<gene>
    <name evidence="3" type="ORF">OKIOD_LOCUS3589</name>
</gene>
<evidence type="ECO:0000256" key="1">
    <source>
        <dbReference type="SAM" id="MobiDB-lite"/>
    </source>
</evidence>
<feature type="compositionally biased region" description="Basic residues" evidence="1">
    <location>
        <begin position="857"/>
        <end position="874"/>
    </location>
</feature>
<dbReference type="EMBL" id="OU015568">
    <property type="protein sequence ID" value="CAG5088974.1"/>
    <property type="molecule type" value="Genomic_DNA"/>
</dbReference>
<organism evidence="3 4">
    <name type="scientific">Oikopleura dioica</name>
    <name type="common">Tunicate</name>
    <dbReference type="NCBI Taxonomy" id="34765"/>
    <lineage>
        <taxon>Eukaryota</taxon>
        <taxon>Metazoa</taxon>
        <taxon>Chordata</taxon>
        <taxon>Tunicata</taxon>
        <taxon>Appendicularia</taxon>
        <taxon>Copelata</taxon>
        <taxon>Oikopleuridae</taxon>
        <taxon>Oikopleura</taxon>
    </lineage>
</organism>
<keyword evidence="4" id="KW-1185">Reference proteome</keyword>
<accession>A0ABN7RYF9</accession>
<proteinExistence type="predicted"/>
<keyword evidence="2" id="KW-1133">Transmembrane helix</keyword>
<evidence type="ECO:0000313" key="3">
    <source>
        <dbReference type="EMBL" id="CAG5088974.1"/>
    </source>
</evidence>
<keyword evidence="2" id="KW-0812">Transmembrane</keyword>
<keyword evidence="2" id="KW-0472">Membrane</keyword>
<evidence type="ECO:0000256" key="2">
    <source>
        <dbReference type="SAM" id="Phobius"/>
    </source>
</evidence>
<sequence length="1034" mass="115633">MKKLLWTILLPNLQAEESCIKNLNIFHDDILEERAEELSKIIQEKMVGHEPFHIKRKNNILRGLEFSLLRLESLMKETENDSSHWVFLTNKEGDITTLQNETRVTVGNFRNSSQFRSPARQFLEEDMENFASHVASFLLKNCPDSQLRTVKKETTTSSTVVCNCNHECAVDGSCVCFDGFALNTDLNLCFKKDVQKPTLTISETSVTSVSVLIRLASDFADYVDEIRTKTSLDLEPRSIIANSTEIVYEINDVQPGSSFTLSVILSDENGIDLANSTLQIDMPVPQLSMDISDITETSARFEFTSSVPAVSSDGKSFKISNVLDKKDSYEIALEPEQRSLSLNGATYGLTPLSPYDVVIEEKIGDFIVRYNSSFTTLNATIIVEEQKSSFESLQLKWRGFQNETLLKISDNFGYAKEVISTQDSVIISGLIPENEYKIELFQSLRSFTASTNHPIILKTQPIIFTAAVENLTAFGGEINLKKAFENDFEFNSVFKNLLLNISRDDDGMSTTTRFYKIDDIDKLFVLEDLLPESKYHLNIRGTLINGNRPYKLSTIIFTTSPPDPKFFPTISSDSITIKFEDIQISGAYIESSSTKPMILTNPDFYRTLSLTLDFTKNEILANNLQPGTEYVITLQQKEREEIKLTYTTETIDTTTTTTTTTTATSTSSTTIEISRKTLLPISTNSQSTTTTGKTTSTTLPETTTKEEIVTTTMESILEDFISETRVQAETIQKEFKPDFDFIEVEKSQTDEELCSSDDASFFDFCDDLLDQKNMPTTTEEMSRTARTLPIGYSPGKVEVGKVQSLADVSSLDYLKEGSGQEESNDASVVIFLDELDLTTSKPAPTKTSTTIVPTTKKQAKGKSHSRKNHRKGHLPQHEPTTKTPEIQSEPEFSPISNSFDSDESMVEPTVIPVNMEMINAEADQSMQINEIKREKEMMSIITASLAGVGGLILVVFFGLLLVHRIRKSDQGSYFIPWESAKTSGGLSFIDDSRTSTVTGEELPEAISSLTPFLNRKGLDFSNPDTVEVKNFDDI</sequence>
<feature type="compositionally biased region" description="Low complexity" evidence="1">
    <location>
        <begin position="840"/>
        <end position="856"/>
    </location>
</feature>